<reference evidence="2 3" key="1">
    <citation type="journal article" date="2017" name="Int. J. Parasitol.">
        <title>The genome of the protozoan parasite Cystoisospora suis and a reverse vaccinology approach to identify vaccine candidates.</title>
        <authorList>
            <person name="Palmieri N."/>
            <person name="Shrestha A."/>
            <person name="Ruttkowski B."/>
            <person name="Beck T."/>
            <person name="Vogl C."/>
            <person name="Tomley F."/>
            <person name="Blake D.P."/>
            <person name="Joachim A."/>
        </authorList>
    </citation>
    <scope>NUCLEOTIDE SEQUENCE [LARGE SCALE GENOMIC DNA]</scope>
    <source>
        <strain evidence="2 3">Wien I</strain>
    </source>
</reference>
<feature type="compositionally biased region" description="Acidic residues" evidence="1">
    <location>
        <begin position="426"/>
        <end position="445"/>
    </location>
</feature>
<gene>
    <name evidence="2" type="ORF">CSUI_006940</name>
</gene>
<dbReference type="OrthoDB" id="347124at2759"/>
<keyword evidence="3" id="KW-1185">Reference proteome</keyword>
<evidence type="ECO:0000256" key="1">
    <source>
        <dbReference type="SAM" id="MobiDB-lite"/>
    </source>
</evidence>
<organism evidence="2 3">
    <name type="scientific">Cystoisospora suis</name>
    <dbReference type="NCBI Taxonomy" id="483139"/>
    <lineage>
        <taxon>Eukaryota</taxon>
        <taxon>Sar</taxon>
        <taxon>Alveolata</taxon>
        <taxon>Apicomplexa</taxon>
        <taxon>Conoidasida</taxon>
        <taxon>Coccidia</taxon>
        <taxon>Eucoccidiorida</taxon>
        <taxon>Eimeriorina</taxon>
        <taxon>Sarcocystidae</taxon>
        <taxon>Cystoisospora</taxon>
    </lineage>
</organism>
<dbReference type="RefSeq" id="XP_067920927.1">
    <property type="nucleotide sequence ID" value="XM_068067090.1"/>
</dbReference>
<dbReference type="AlphaFoldDB" id="A0A2C6KS43"/>
<feature type="compositionally biased region" description="Polar residues" evidence="1">
    <location>
        <begin position="366"/>
        <end position="379"/>
    </location>
</feature>
<name>A0A2C6KS43_9APIC</name>
<keyword evidence="2" id="KW-0472">Membrane</keyword>
<dbReference type="Proteomes" id="UP000221165">
    <property type="component" value="Unassembled WGS sequence"/>
</dbReference>
<evidence type="ECO:0000313" key="3">
    <source>
        <dbReference type="Proteomes" id="UP000221165"/>
    </source>
</evidence>
<proteinExistence type="predicted"/>
<keyword evidence="2" id="KW-0812">Transmembrane</keyword>
<dbReference type="GeneID" id="94430301"/>
<dbReference type="EMBL" id="MIGC01003581">
    <property type="protein sequence ID" value="PHJ19225.1"/>
    <property type="molecule type" value="Genomic_DNA"/>
</dbReference>
<comment type="caution">
    <text evidence="2">The sequence shown here is derived from an EMBL/GenBank/DDBJ whole genome shotgun (WGS) entry which is preliminary data.</text>
</comment>
<feature type="region of interest" description="Disordered" evidence="1">
    <location>
        <begin position="331"/>
        <end position="453"/>
    </location>
</feature>
<evidence type="ECO:0000313" key="2">
    <source>
        <dbReference type="EMBL" id="PHJ19225.1"/>
    </source>
</evidence>
<dbReference type="VEuPathDB" id="ToxoDB:CSUI_006940"/>
<protein>
    <submittedName>
        <fullName evidence="2">Transmembrane protein</fullName>
    </submittedName>
</protein>
<accession>A0A2C6KS43</accession>
<feature type="compositionally biased region" description="Basic and acidic residues" evidence="1">
    <location>
        <begin position="396"/>
        <end position="425"/>
    </location>
</feature>
<feature type="compositionally biased region" description="Low complexity" evidence="1">
    <location>
        <begin position="340"/>
        <end position="351"/>
    </location>
</feature>
<sequence>MGDLTFLFFFLAFFILILLHFDYRDGIKFPCLFASDREKKREPNFVYSTELDTFVNRSGVEACVEDVVNFVNKRRRGADGAVGTKDDDMSFEQQVSLLSAMLQANFHGGFWAQSPWFLKYDEGRTVFTKVLYADCDEYLLISGSRTSSAGRVYEPHVAKSVFGLEGKLRIQRHAPFRPVVVGPLLNRASGGGGESIHIEDVGTSEGELWSNGFRLKKGEKFVFSTADGEGSFTLQYGYGAMPYVSLWSFILPSLFKAWDWRTALTSIRVFSESFYRNGILPVIALIFDKEEAWTTKLNLSYLDENNELYAEEVYKEESETGEDVAAELSLRKAHEEQEDPSSSSSSSTTPSGKPTQDNAKSKEKSQSSMKGKGSPQQASPDGKRKEGSSSSTSPSKTRDEGKEKGGVKEDVKRRPGEDNSKKNRVEEEDEEEGEEEEDQQDEEDDHLARSEEL</sequence>